<dbReference type="NCBIfam" id="TIGR00444">
    <property type="entry name" value="mazG"/>
    <property type="match status" value="1"/>
</dbReference>
<dbReference type="GO" id="GO:0046047">
    <property type="term" value="P:TTP catabolic process"/>
    <property type="evidence" value="ECO:0007669"/>
    <property type="project" value="TreeGrafter"/>
</dbReference>
<dbReference type="GO" id="GO:0047429">
    <property type="term" value="F:nucleoside triphosphate diphosphatase activity"/>
    <property type="evidence" value="ECO:0007669"/>
    <property type="project" value="InterPro"/>
</dbReference>
<keyword evidence="2" id="KW-0378">Hydrolase</keyword>
<evidence type="ECO:0000313" key="3">
    <source>
        <dbReference type="Proteomes" id="UP000178735"/>
    </source>
</evidence>
<dbReference type="CDD" id="cd11529">
    <property type="entry name" value="NTP-PPase_MazG_Cterm"/>
    <property type="match status" value="1"/>
</dbReference>
<dbReference type="FunFam" id="1.10.287.1080:FF:000001">
    <property type="entry name" value="Nucleoside triphosphate pyrophosphohydrolase"/>
    <property type="match status" value="1"/>
</dbReference>
<gene>
    <name evidence="2" type="ORF">A2008_12765</name>
</gene>
<dbReference type="Pfam" id="PF03819">
    <property type="entry name" value="MazG"/>
    <property type="match status" value="2"/>
</dbReference>
<dbReference type="InterPro" id="IPR004518">
    <property type="entry name" value="MazG-like_dom"/>
</dbReference>
<name>A0A1F7WF19_9BACT</name>
<dbReference type="PANTHER" id="PTHR30522:SF0">
    <property type="entry name" value="NUCLEOSIDE TRIPHOSPHATE PYROPHOSPHOHYDROLASE"/>
    <property type="match status" value="1"/>
</dbReference>
<evidence type="ECO:0000313" key="2">
    <source>
        <dbReference type="EMBL" id="OGM01422.1"/>
    </source>
</evidence>
<dbReference type="GO" id="GO:0046052">
    <property type="term" value="P:UTP catabolic process"/>
    <property type="evidence" value="ECO:0007669"/>
    <property type="project" value="TreeGrafter"/>
</dbReference>
<dbReference type="GO" id="GO:0046061">
    <property type="term" value="P:dATP catabolic process"/>
    <property type="evidence" value="ECO:0007669"/>
    <property type="project" value="TreeGrafter"/>
</dbReference>
<proteinExistence type="predicted"/>
<sequence>MTGKRERILNKFNHFLDVIDKLRDPEKGCPWDKEQTLGTMKDFFLEECYELNHEIVNGDMEKTADELGDVLLLVALCAKIGDDEKKFDMGDILEKISHKLIERHPHVFSESSVADSDDVIKKWDEIKRKKRKKNISEDLVMSLPPLLWAYKVQKRLANAGFDFTTCDETMGKVREELEELTHEIKTGTRERIESELGDLFFSLINLSRHLSVNPETALVSSITKFIDRVGFIENNSEKHFGRPFKELTMAEMDTLWELAKKKPVMEDKK</sequence>
<feature type="domain" description="NTP pyrophosphohydrolase MazG-like" evidence="1">
    <location>
        <begin position="168"/>
        <end position="228"/>
    </location>
</feature>
<dbReference type="Proteomes" id="UP000178735">
    <property type="component" value="Unassembled WGS sequence"/>
</dbReference>
<dbReference type="GO" id="GO:0006950">
    <property type="term" value="P:response to stress"/>
    <property type="evidence" value="ECO:0007669"/>
    <property type="project" value="UniProtKB-ARBA"/>
</dbReference>
<evidence type="ECO:0000259" key="1">
    <source>
        <dbReference type="Pfam" id="PF03819"/>
    </source>
</evidence>
<dbReference type="CDD" id="cd11528">
    <property type="entry name" value="NTP-PPase_MazG_Nterm"/>
    <property type="match status" value="1"/>
</dbReference>
<accession>A0A1F7WF19</accession>
<protein>
    <submittedName>
        <fullName evidence="2">Nucleoside triphosphate pyrophosphohydrolase</fullName>
    </submittedName>
</protein>
<dbReference type="STRING" id="1817813.A2008_12765"/>
<dbReference type="SUPFAM" id="SSF101386">
    <property type="entry name" value="all-alpha NTP pyrophosphatases"/>
    <property type="match status" value="2"/>
</dbReference>
<dbReference type="NCBIfam" id="NF007113">
    <property type="entry name" value="PRK09562.1"/>
    <property type="match status" value="1"/>
</dbReference>
<organism evidence="2 3">
    <name type="scientific">Candidatus Wallbacteria bacterium GWC2_49_35</name>
    <dbReference type="NCBI Taxonomy" id="1817813"/>
    <lineage>
        <taxon>Bacteria</taxon>
        <taxon>Candidatus Walliibacteriota</taxon>
    </lineage>
</organism>
<dbReference type="InterPro" id="IPR011551">
    <property type="entry name" value="NTP_PyrPHydrolase_MazG"/>
</dbReference>
<dbReference type="GO" id="GO:0046076">
    <property type="term" value="P:dTTP catabolic process"/>
    <property type="evidence" value="ECO:0007669"/>
    <property type="project" value="TreeGrafter"/>
</dbReference>
<comment type="caution">
    <text evidence="2">The sequence shown here is derived from an EMBL/GenBank/DDBJ whole genome shotgun (WGS) entry which is preliminary data.</text>
</comment>
<dbReference type="GO" id="GO:0006203">
    <property type="term" value="P:dGTP catabolic process"/>
    <property type="evidence" value="ECO:0007669"/>
    <property type="project" value="TreeGrafter"/>
</dbReference>
<dbReference type="EMBL" id="MGFH01000236">
    <property type="protein sequence ID" value="OGM01422.1"/>
    <property type="molecule type" value="Genomic_DNA"/>
</dbReference>
<dbReference type="InterPro" id="IPR048011">
    <property type="entry name" value="NTP-PPase_MazG-like_C"/>
</dbReference>
<dbReference type="GO" id="GO:0046081">
    <property type="term" value="P:dUTP catabolic process"/>
    <property type="evidence" value="ECO:0007669"/>
    <property type="project" value="TreeGrafter"/>
</dbReference>
<dbReference type="InterPro" id="IPR048015">
    <property type="entry name" value="NTP-PPase_MazG-like_N"/>
</dbReference>
<dbReference type="Gene3D" id="1.10.287.1080">
    <property type="entry name" value="MazG-like"/>
    <property type="match status" value="2"/>
</dbReference>
<dbReference type="AlphaFoldDB" id="A0A1F7WF19"/>
<dbReference type="PANTHER" id="PTHR30522">
    <property type="entry name" value="NUCLEOSIDE TRIPHOSPHATE PYROPHOSPHOHYDROLASE"/>
    <property type="match status" value="1"/>
</dbReference>
<reference evidence="2 3" key="1">
    <citation type="journal article" date="2016" name="Nat. Commun.">
        <title>Thousands of microbial genomes shed light on interconnected biogeochemical processes in an aquifer system.</title>
        <authorList>
            <person name="Anantharaman K."/>
            <person name="Brown C.T."/>
            <person name="Hug L.A."/>
            <person name="Sharon I."/>
            <person name="Castelle C.J."/>
            <person name="Probst A.J."/>
            <person name="Thomas B.C."/>
            <person name="Singh A."/>
            <person name="Wilkins M.J."/>
            <person name="Karaoz U."/>
            <person name="Brodie E.L."/>
            <person name="Williams K.H."/>
            <person name="Hubbard S.S."/>
            <person name="Banfield J.F."/>
        </authorList>
    </citation>
    <scope>NUCLEOTIDE SEQUENCE [LARGE SCALE GENOMIC DNA]</scope>
</reference>
<feature type="domain" description="NTP pyrophosphohydrolase MazG-like" evidence="1">
    <location>
        <begin position="35"/>
        <end position="108"/>
    </location>
</feature>